<keyword evidence="4" id="KW-1185">Reference proteome</keyword>
<feature type="signal peptide" evidence="1">
    <location>
        <begin position="1"/>
        <end position="21"/>
    </location>
</feature>
<dbReference type="PROSITE" id="PS51747">
    <property type="entry name" value="CYT_DCMP_DEAMINASES_2"/>
    <property type="match status" value="1"/>
</dbReference>
<accession>A0A5C3PN63</accession>
<gene>
    <name evidence="3" type="ORF">K466DRAFT_522468</name>
</gene>
<dbReference type="Proteomes" id="UP000308197">
    <property type="component" value="Unassembled WGS sequence"/>
</dbReference>
<feature type="chain" id="PRO_5022681998" evidence="1">
    <location>
        <begin position="22"/>
        <end position="234"/>
    </location>
</feature>
<sequence>MMRFILPAALLLLGVPACVSASAQDTLQDVIGGSTLSINSIPSSTRAFWIRHANAAVAELVSPCTFSAFASVIVNHTAPGLGELVCLGVNSGRQTGNPTLHGEMVAIQNCTKIMTDPAGPFKFTPSQAQAAFSQLSLYTNAESCPMCASAIRWTGFREYIYGSSIEALIQQGWGQIRVPSIEIFRQSFDLPNQARLLGGVLTNETDRLFFWQFNPDAPCPAGCARANGTCHPLH</sequence>
<dbReference type="GO" id="GO:0002100">
    <property type="term" value="P:tRNA wobble adenosine to inosine editing"/>
    <property type="evidence" value="ECO:0007669"/>
    <property type="project" value="TreeGrafter"/>
</dbReference>
<reference evidence="3 4" key="1">
    <citation type="journal article" date="2019" name="Nat. Ecol. Evol.">
        <title>Megaphylogeny resolves global patterns of mushroom evolution.</title>
        <authorList>
            <person name="Varga T."/>
            <person name="Krizsan K."/>
            <person name="Foldi C."/>
            <person name="Dima B."/>
            <person name="Sanchez-Garcia M."/>
            <person name="Sanchez-Ramirez S."/>
            <person name="Szollosi G.J."/>
            <person name="Szarkandi J.G."/>
            <person name="Papp V."/>
            <person name="Albert L."/>
            <person name="Andreopoulos W."/>
            <person name="Angelini C."/>
            <person name="Antonin V."/>
            <person name="Barry K.W."/>
            <person name="Bougher N.L."/>
            <person name="Buchanan P."/>
            <person name="Buyck B."/>
            <person name="Bense V."/>
            <person name="Catcheside P."/>
            <person name="Chovatia M."/>
            <person name="Cooper J."/>
            <person name="Damon W."/>
            <person name="Desjardin D."/>
            <person name="Finy P."/>
            <person name="Geml J."/>
            <person name="Haridas S."/>
            <person name="Hughes K."/>
            <person name="Justo A."/>
            <person name="Karasinski D."/>
            <person name="Kautmanova I."/>
            <person name="Kiss B."/>
            <person name="Kocsube S."/>
            <person name="Kotiranta H."/>
            <person name="LaButti K.M."/>
            <person name="Lechner B.E."/>
            <person name="Liimatainen K."/>
            <person name="Lipzen A."/>
            <person name="Lukacs Z."/>
            <person name="Mihaltcheva S."/>
            <person name="Morgado L.N."/>
            <person name="Niskanen T."/>
            <person name="Noordeloos M.E."/>
            <person name="Ohm R.A."/>
            <person name="Ortiz-Santana B."/>
            <person name="Ovrebo C."/>
            <person name="Racz N."/>
            <person name="Riley R."/>
            <person name="Savchenko A."/>
            <person name="Shiryaev A."/>
            <person name="Soop K."/>
            <person name="Spirin V."/>
            <person name="Szebenyi C."/>
            <person name="Tomsovsky M."/>
            <person name="Tulloss R.E."/>
            <person name="Uehling J."/>
            <person name="Grigoriev I.V."/>
            <person name="Vagvolgyi C."/>
            <person name="Papp T."/>
            <person name="Martin F.M."/>
            <person name="Miettinen O."/>
            <person name="Hibbett D.S."/>
            <person name="Nagy L.G."/>
        </authorList>
    </citation>
    <scope>NUCLEOTIDE SEQUENCE [LARGE SCALE GENOMIC DNA]</scope>
    <source>
        <strain evidence="3 4">HHB13444</strain>
    </source>
</reference>
<organism evidence="3 4">
    <name type="scientific">Polyporus arcularius HHB13444</name>
    <dbReference type="NCBI Taxonomy" id="1314778"/>
    <lineage>
        <taxon>Eukaryota</taxon>
        <taxon>Fungi</taxon>
        <taxon>Dikarya</taxon>
        <taxon>Basidiomycota</taxon>
        <taxon>Agaricomycotina</taxon>
        <taxon>Agaricomycetes</taxon>
        <taxon>Polyporales</taxon>
        <taxon>Polyporaceae</taxon>
        <taxon>Polyporus</taxon>
    </lineage>
</organism>
<dbReference type="CDD" id="cd01285">
    <property type="entry name" value="nucleoside_deaminase"/>
    <property type="match status" value="1"/>
</dbReference>
<evidence type="ECO:0000313" key="3">
    <source>
        <dbReference type="EMBL" id="TFK87433.1"/>
    </source>
</evidence>
<dbReference type="SUPFAM" id="SSF53927">
    <property type="entry name" value="Cytidine deaminase-like"/>
    <property type="match status" value="1"/>
</dbReference>
<dbReference type="GO" id="GO:0052717">
    <property type="term" value="F:tRNA-specific adenosine-34 deaminase activity"/>
    <property type="evidence" value="ECO:0007669"/>
    <property type="project" value="TreeGrafter"/>
</dbReference>
<dbReference type="AlphaFoldDB" id="A0A5C3PN63"/>
<dbReference type="InterPro" id="IPR016193">
    <property type="entry name" value="Cytidine_deaminase-like"/>
</dbReference>
<dbReference type="Gene3D" id="3.40.140.10">
    <property type="entry name" value="Cytidine Deaminase, domain 2"/>
    <property type="match status" value="1"/>
</dbReference>
<dbReference type="EMBL" id="ML211153">
    <property type="protein sequence ID" value="TFK87433.1"/>
    <property type="molecule type" value="Genomic_DNA"/>
</dbReference>
<keyword evidence="1" id="KW-0732">Signal</keyword>
<dbReference type="STRING" id="1314778.A0A5C3PN63"/>
<evidence type="ECO:0000259" key="2">
    <source>
        <dbReference type="PROSITE" id="PS51747"/>
    </source>
</evidence>
<name>A0A5C3PN63_9APHY</name>
<feature type="domain" description="CMP/dCMP-type deaminase" evidence="2">
    <location>
        <begin position="44"/>
        <end position="176"/>
    </location>
</feature>
<protein>
    <submittedName>
        <fullName evidence="3">Cytidine deaminase-like protein</fullName>
    </submittedName>
</protein>
<dbReference type="InterPro" id="IPR002125">
    <property type="entry name" value="CMP_dCMP_dom"/>
</dbReference>
<evidence type="ECO:0000256" key="1">
    <source>
        <dbReference type="SAM" id="SignalP"/>
    </source>
</evidence>
<dbReference type="InParanoid" id="A0A5C3PN63"/>
<dbReference type="Pfam" id="PF00383">
    <property type="entry name" value="dCMP_cyt_deam_1"/>
    <property type="match status" value="1"/>
</dbReference>
<evidence type="ECO:0000313" key="4">
    <source>
        <dbReference type="Proteomes" id="UP000308197"/>
    </source>
</evidence>
<dbReference type="PANTHER" id="PTHR11079">
    <property type="entry name" value="CYTOSINE DEAMINASE FAMILY MEMBER"/>
    <property type="match status" value="1"/>
</dbReference>
<proteinExistence type="predicted"/>
<dbReference type="PANTHER" id="PTHR11079:SF203">
    <property type="entry name" value="CMP_DCMP-TYPE DEAMINASE DOMAIN-CONTAINING PROTEIN"/>
    <property type="match status" value="1"/>
</dbReference>